<dbReference type="GO" id="GO:0055085">
    <property type="term" value="P:transmembrane transport"/>
    <property type="evidence" value="ECO:0007669"/>
    <property type="project" value="TreeGrafter"/>
</dbReference>
<feature type="transmembrane region" description="Helical" evidence="6">
    <location>
        <begin position="318"/>
        <end position="335"/>
    </location>
</feature>
<dbReference type="OrthoDB" id="9774361at2"/>
<comment type="subcellular location">
    <subcellularLocation>
        <location evidence="1">Membrane</location>
        <topology evidence="1">Multi-pass membrane protein</topology>
    </subcellularLocation>
</comment>
<name>A0A6N9PZC9_9BACL</name>
<keyword evidence="5 6" id="KW-0472">Membrane</keyword>
<evidence type="ECO:0000256" key="3">
    <source>
        <dbReference type="ARBA" id="ARBA00022692"/>
    </source>
</evidence>
<dbReference type="PANTHER" id="PTHR21716">
    <property type="entry name" value="TRANSMEMBRANE PROTEIN"/>
    <property type="match status" value="1"/>
</dbReference>
<evidence type="ECO:0000256" key="1">
    <source>
        <dbReference type="ARBA" id="ARBA00004141"/>
    </source>
</evidence>
<reference evidence="7 8" key="1">
    <citation type="submission" date="2019-01" db="EMBL/GenBank/DDBJ databases">
        <title>Chengkuizengella sp. nov., isolated from deep-sea sediment of East Pacific Ocean.</title>
        <authorList>
            <person name="Yang J."/>
            <person name="Lai Q."/>
            <person name="Shao Z."/>
        </authorList>
    </citation>
    <scope>NUCLEOTIDE SEQUENCE [LARGE SCALE GENOMIC DNA]</scope>
    <source>
        <strain evidence="7 8">YPA3-1-1</strain>
    </source>
</reference>
<keyword evidence="4 6" id="KW-1133">Transmembrane helix</keyword>
<accession>A0A6N9PZC9</accession>
<proteinExistence type="inferred from homology"/>
<dbReference type="InterPro" id="IPR014227">
    <property type="entry name" value="YtvI-like"/>
</dbReference>
<dbReference type="EMBL" id="SIJB01000012">
    <property type="protein sequence ID" value="NBI28236.1"/>
    <property type="molecule type" value="Genomic_DNA"/>
</dbReference>
<dbReference type="GO" id="GO:0016020">
    <property type="term" value="C:membrane"/>
    <property type="evidence" value="ECO:0007669"/>
    <property type="project" value="UniProtKB-SubCell"/>
</dbReference>
<dbReference type="RefSeq" id="WP_160645014.1">
    <property type="nucleotide sequence ID" value="NZ_SIJB01000012.1"/>
</dbReference>
<dbReference type="NCBIfam" id="TIGR02872">
    <property type="entry name" value="spore_ytvI"/>
    <property type="match status" value="1"/>
</dbReference>
<keyword evidence="8" id="KW-1185">Reference proteome</keyword>
<keyword evidence="3 6" id="KW-0812">Transmembrane</keyword>
<feature type="transmembrane region" description="Helical" evidence="6">
    <location>
        <begin position="153"/>
        <end position="173"/>
    </location>
</feature>
<feature type="transmembrane region" description="Helical" evidence="6">
    <location>
        <begin position="205"/>
        <end position="230"/>
    </location>
</feature>
<gene>
    <name evidence="7" type="primary">ytvI</name>
    <name evidence="7" type="ORF">ERL59_04605</name>
</gene>
<feature type="transmembrane region" description="Helical" evidence="6">
    <location>
        <begin position="55"/>
        <end position="74"/>
    </location>
</feature>
<evidence type="ECO:0000256" key="5">
    <source>
        <dbReference type="ARBA" id="ARBA00023136"/>
    </source>
</evidence>
<organism evidence="7 8">
    <name type="scientific">Chengkuizengella marina</name>
    <dbReference type="NCBI Taxonomy" id="2507566"/>
    <lineage>
        <taxon>Bacteria</taxon>
        <taxon>Bacillati</taxon>
        <taxon>Bacillota</taxon>
        <taxon>Bacilli</taxon>
        <taxon>Bacillales</taxon>
        <taxon>Paenibacillaceae</taxon>
        <taxon>Chengkuizengella</taxon>
    </lineage>
</organism>
<dbReference type="AlphaFoldDB" id="A0A6N9PZC9"/>
<feature type="transmembrane region" description="Helical" evidence="6">
    <location>
        <begin position="7"/>
        <end position="35"/>
    </location>
</feature>
<dbReference type="InterPro" id="IPR002549">
    <property type="entry name" value="AI-2E-like"/>
</dbReference>
<dbReference type="Pfam" id="PF01594">
    <property type="entry name" value="AI-2E_transport"/>
    <property type="match status" value="1"/>
</dbReference>
<comment type="similarity">
    <text evidence="2">Belongs to the autoinducer-2 exporter (AI-2E) (TC 2.A.86) family.</text>
</comment>
<evidence type="ECO:0000313" key="8">
    <source>
        <dbReference type="Proteomes" id="UP000448943"/>
    </source>
</evidence>
<sequence length="348" mass="39305">MSFRTILVLLIGLAFLYALFTIGFPFLLAALIAIFLEPLNQLLIKYARFNRLTSAITTSTLFTLSLIGVSYLLVMKVYSEFMQFINKVSTLFTDEKFYDNLRDYFEMEIITLIPPGFEDQYTTWINKGIDVLTTTIPKVITQISTIASKFPNIFFDLFIDYIVFSVAVYLFSFSLPMMKKSFLSIFDEKWRDNVDNVLMNLRSSIFGFIRAQVILSSLTYIVALTGLLILGVDYALVIALLIIFVDLLPILGTGSFIMPWAVYNFIIGNIFVGIGLVILFLAITVFRRIVEPKILGKSIGIGALSALISLYIGFKLMGLAGLFLGPLVVILYQAMRDEGLIRIKIKFD</sequence>
<feature type="transmembrane region" description="Helical" evidence="6">
    <location>
        <begin position="263"/>
        <end position="282"/>
    </location>
</feature>
<feature type="transmembrane region" description="Helical" evidence="6">
    <location>
        <begin position="237"/>
        <end position="257"/>
    </location>
</feature>
<evidence type="ECO:0000256" key="4">
    <source>
        <dbReference type="ARBA" id="ARBA00022989"/>
    </source>
</evidence>
<protein>
    <submittedName>
        <fullName evidence="7">Sporulation integral membrane protein YtvI</fullName>
    </submittedName>
</protein>
<comment type="caution">
    <text evidence="7">The sequence shown here is derived from an EMBL/GenBank/DDBJ whole genome shotgun (WGS) entry which is preliminary data.</text>
</comment>
<dbReference type="Proteomes" id="UP000448943">
    <property type="component" value="Unassembled WGS sequence"/>
</dbReference>
<evidence type="ECO:0000256" key="6">
    <source>
        <dbReference type="SAM" id="Phobius"/>
    </source>
</evidence>
<evidence type="ECO:0000256" key="2">
    <source>
        <dbReference type="ARBA" id="ARBA00009773"/>
    </source>
</evidence>
<dbReference type="PANTHER" id="PTHR21716:SF68">
    <property type="entry name" value="TRANSPORT PROTEIN YTVI-RELATED"/>
    <property type="match status" value="1"/>
</dbReference>
<feature type="transmembrane region" description="Helical" evidence="6">
    <location>
        <begin position="294"/>
        <end position="312"/>
    </location>
</feature>
<evidence type="ECO:0000313" key="7">
    <source>
        <dbReference type="EMBL" id="NBI28236.1"/>
    </source>
</evidence>